<feature type="domain" description="DUF7164" evidence="2">
    <location>
        <begin position="151"/>
        <end position="431"/>
    </location>
</feature>
<feature type="region of interest" description="Disordered" evidence="1">
    <location>
        <begin position="77"/>
        <end position="143"/>
    </location>
</feature>
<dbReference type="InterPro" id="IPR055588">
    <property type="entry name" value="DUF7164"/>
</dbReference>
<reference evidence="3 4" key="1">
    <citation type="submission" date="2018-08" db="EMBL/GenBank/DDBJ databases">
        <title>Aphanomyces genome sequencing and annotation.</title>
        <authorList>
            <person name="Minardi D."/>
            <person name="Oidtmann B."/>
            <person name="Van Der Giezen M."/>
            <person name="Studholme D.J."/>
        </authorList>
    </citation>
    <scope>NUCLEOTIDE SEQUENCE [LARGE SCALE GENOMIC DNA]</scope>
    <source>
        <strain evidence="3 4">Kv</strain>
    </source>
</reference>
<evidence type="ECO:0000259" key="2">
    <source>
        <dbReference type="Pfam" id="PF23741"/>
    </source>
</evidence>
<dbReference type="Proteomes" id="UP000265427">
    <property type="component" value="Unassembled WGS sequence"/>
</dbReference>
<proteinExistence type="predicted"/>
<comment type="caution">
    <text evidence="3">The sequence shown here is derived from an EMBL/GenBank/DDBJ whole genome shotgun (WGS) entry which is preliminary data.</text>
</comment>
<name>A0A397ARE6_APHAT</name>
<organism evidence="3 4">
    <name type="scientific">Aphanomyces astaci</name>
    <name type="common">Crayfish plague agent</name>
    <dbReference type="NCBI Taxonomy" id="112090"/>
    <lineage>
        <taxon>Eukaryota</taxon>
        <taxon>Sar</taxon>
        <taxon>Stramenopiles</taxon>
        <taxon>Oomycota</taxon>
        <taxon>Saprolegniomycetes</taxon>
        <taxon>Saprolegniales</taxon>
        <taxon>Verrucalvaceae</taxon>
        <taxon>Aphanomyces</taxon>
    </lineage>
</organism>
<feature type="compositionally biased region" description="Low complexity" evidence="1">
    <location>
        <begin position="118"/>
        <end position="143"/>
    </location>
</feature>
<gene>
    <name evidence="3" type="ORF">DYB36_008557</name>
</gene>
<protein>
    <recommendedName>
        <fullName evidence="2">DUF7164 domain-containing protein</fullName>
    </recommendedName>
</protein>
<dbReference type="EMBL" id="QUSZ01005643">
    <property type="protein sequence ID" value="RHY08845.1"/>
    <property type="molecule type" value="Genomic_DNA"/>
</dbReference>
<sequence>MFAAPGHRRKGVACLAVAVLVLLCFNTMTLEWIVMHKDMAFFASNHGPKPTTASMVENESNPIVHVTGIALLQSTTSTEMPTTTPSPPTTSAPVAPTPTSTTVLPTPAKSTPSPPTTLPSSQPTTSAASPRATPSNLPLSTPPLETLGFETVAIVTYVPDKHVKFVNQTQHMLWSSWNYSIHHVDPRARGRTDLIIFAHRNVMEEMPPSCIRLDHPALPPVPSSNRDRCFVVEQTPAADNYWHRYGFMFSLLYLAEPAFQPLLMSYDRLLRTDTDVVITPAFLTFRPRQFVVGRGGYMYHDYTKARIKELAADINMTHQGLHSVGSTWFGNATLTLQMVPKMLQVAKFILDSPKYNVEQGFPRWHIGVTSMYAGELVVNHFIPKDNVWVNSASLDVYSNGIEKTDNVYHSHCWPGSSGFFTKSEYEDGEYSVDKFPRESLDIAVIKDYFMAMVLYGY</sequence>
<evidence type="ECO:0000313" key="3">
    <source>
        <dbReference type="EMBL" id="RHY08845.1"/>
    </source>
</evidence>
<accession>A0A397ARE6</accession>
<dbReference type="AlphaFoldDB" id="A0A397ARE6"/>
<evidence type="ECO:0000313" key="4">
    <source>
        <dbReference type="Proteomes" id="UP000265427"/>
    </source>
</evidence>
<evidence type="ECO:0000256" key="1">
    <source>
        <dbReference type="SAM" id="MobiDB-lite"/>
    </source>
</evidence>
<dbReference type="VEuPathDB" id="FungiDB:H257_07056"/>
<feature type="compositionally biased region" description="Low complexity" evidence="1">
    <location>
        <begin position="91"/>
        <end position="111"/>
    </location>
</feature>
<dbReference type="Pfam" id="PF23741">
    <property type="entry name" value="DUF7164"/>
    <property type="match status" value="1"/>
</dbReference>